<evidence type="ECO:0008006" key="4">
    <source>
        <dbReference type="Google" id="ProtNLM"/>
    </source>
</evidence>
<reference evidence="2" key="1">
    <citation type="submission" date="2023-03" db="EMBL/GenBank/DDBJ databases">
        <title>Massive genome expansion in bonnet fungi (Mycena s.s.) driven by repeated elements and novel gene families across ecological guilds.</title>
        <authorList>
            <consortium name="Lawrence Berkeley National Laboratory"/>
            <person name="Harder C.B."/>
            <person name="Miyauchi S."/>
            <person name="Viragh M."/>
            <person name="Kuo A."/>
            <person name="Thoen E."/>
            <person name="Andreopoulos B."/>
            <person name="Lu D."/>
            <person name="Skrede I."/>
            <person name="Drula E."/>
            <person name="Henrissat B."/>
            <person name="Morin E."/>
            <person name="Kohler A."/>
            <person name="Barry K."/>
            <person name="LaButti K."/>
            <person name="Morin E."/>
            <person name="Salamov A."/>
            <person name="Lipzen A."/>
            <person name="Mereny Z."/>
            <person name="Hegedus B."/>
            <person name="Baldrian P."/>
            <person name="Stursova M."/>
            <person name="Weitz H."/>
            <person name="Taylor A."/>
            <person name="Grigoriev I.V."/>
            <person name="Nagy L.G."/>
            <person name="Martin F."/>
            <person name="Kauserud H."/>
        </authorList>
    </citation>
    <scope>NUCLEOTIDE SEQUENCE</scope>
    <source>
        <strain evidence="2">CBHHK188m</strain>
    </source>
</reference>
<feature type="region of interest" description="Disordered" evidence="1">
    <location>
        <begin position="135"/>
        <end position="183"/>
    </location>
</feature>
<proteinExistence type="predicted"/>
<evidence type="ECO:0000256" key="1">
    <source>
        <dbReference type="SAM" id="MobiDB-lite"/>
    </source>
</evidence>
<feature type="compositionally biased region" description="Basic and acidic residues" evidence="1">
    <location>
        <begin position="174"/>
        <end position="183"/>
    </location>
</feature>
<evidence type="ECO:0000313" key="2">
    <source>
        <dbReference type="EMBL" id="KAJ7778765.1"/>
    </source>
</evidence>
<dbReference type="Proteomes" id="UP001215280">
    <property type="component" value="Unassembled WGS sequence"/>
</dbReference>
<keyword evidence="3" id="KW-1185">Reference proteome</keyword>
<dbReference type="AlphaFoldDB" id="A0AAD7K7J5"/>
<protein>
    <recommendedName>
        <fullName evidence="4">CCHC-type domain-containing protein</fullName>
    </recommendedName>
</protein>
<accession>A0AAD7K7J5</accession>
<comment type="caution">
    <text evidence="2">The sequence shown here is derived from an EMBL/GenBank/DDBJ whole genome shotgun (WGS) entry which is preliminary data.</text>
</comment>
<evidence type="ECO:0000313" key="3">
    <source>
        <dbReference type="Proteomes" id="UP001215280"/>
    </source>
</evidence>
<dbReference type="EMBL" id="JARJLG010000008">
    <property type="protein sequence ID" value="KAJ7778765.1"/>
    <property type="molecule type" value="Genomic_DNA"/>
</dbReference>
<name>A0AAD7K7J5_9AGAR</name>
<organism evidence="2 3">
    <name type="scientific">Mycena maculata</name>
    <dbReference type="NCBI Taxonomy" id="230809"/>
    <lineage>
        <taxon>Eukaryota</taxon>
        <taxon>Fungi</taxon>
        <taxon>Dikarya</taxon>
        <taxon>Basidiomycota</taxon>
        <taxon>Agaricomycotina</taxon>
        <taxon>Agaricomycetes</taxon>
        <taxon>Agaricomycetidae</taxon>
        <taxon>Agaricales</taxon>
        <taxon>Marasmiineae</taxon>
        <taxon>Mycenaceae</taxon>
        <taxon>Mycena</taxon>
    </lineage>
</organism>
<sequence length="183" mass="19472">RRSPTQRVAHLKPEFATDGAVSHAIDNGVFVQGYHKVRRLDDDARCCAKCQECGGHLARDCTSSVDVRGRSAEHRRTAGCTATGAGTFKCANCKVGGHGAVDRPCAAFHCEQQKKQAKDPTAGCRYVPTNDPRTWVDGGARGDAAGPGGSGSRARVAKRGGDEPMVEGRPYAVDNRRVDYTTG</sequence>
<gene>
    <name evidence="2" type="ORF">DFH07DRAFT_730742</name>
</gene>
<feature type="compositionally biased region" description="Gly residues" evidence="1">
    <location>
        <begin position="139"/>
        <end position="151"/>
    </location>
</feature>
<feature type="non-terminal residue" evidence="2">
    <location>
        <position position="1"/>
    </location>
</feature>